<feature type="transmembrane region" description="Helical" evidence="2">
    <location>
        <begin position="155"/>
        <end position="176"/>
    </location>
</feature>
<organism evidence="3 4">
    <name type="scientific">Glutinoglossum americanum</name>
    <dbReference type="NCBI Taxonomy" id="1670608"/>
    <lineage>
        <taxon>Eukaryota</taxon>
        <taxon>Fungi</taxon>
        <taxon>Dikarya</taxon>
        <taxon>Ascomycota</taxon>
        <taxon>Pezizomycotina</taxon>
        <taxon>Geoglossomycetes</taxon>
        <taxon>Geoglossales</taxon>
        <taxon>Geoglossaceae</taxon>
        <taxon>Glutinoglossum</taxon>
    </lineage>
</organism>
<evidence type="ECO:0000313" key="4">
    <source>
        <dbReference type="Proteomes" id="UP000698800"/>
    </source>
</evidence>
<keyword evidence="2" id="KW-0472">Membrane</keyword>
<feature type="transmembrane region" description="Helical" evidence="2">
    <location>
        <begin position="97"/>
        <end position="118"/>
    </location>
</feature>
<sequence length="598" mass="63509">MNGARADTNTEPYGTARPQSTLTGAEGCDKSIHASRDAMVENPVDRPVGLWDKYSEFLLLISTTVMSSILVASNAQHWTVSGRLYSIIAGNRASVQIVVQIISNLLGLAQVTVLCRLINFATRLYFARSPVSLDIVRLWTALCTPQMSWRLPSRLAIPLLAFVILVSLPPALWAGAITPVAAVGLRHDIINIPDYSNMGLIREYPAEVSGSTQTLRNTKGLFTYSVGVELLGSLLSSAASATALDGNPRQHSKLDNTRLTYHGRSYGVGASVGLVDDSLLKNPFTASYTYQENGYDALVACSYNSSAEFTITPTGDNFLYAAAGTLPNSDGAPEYSVYLGHGSSAIVAIGVSRAQSNPGRFMGIATGDSYATLNTTQCSVDFVPALFSVSVGVLGRNITVAKVPGGADIDPSRNLTYVTMRQLEIISNDQTSFYRSVVGDTLNASIANYKTSMANSKNRPSEAEATLAGLTNSVTALIDDILVGYASAQLMVGNFSTGTSVSVKTNAVQFGSSVYIYAVLTVNILIIILVTVEAIRTRGWRGLLPFDYADPGSLITSASMGGMGIGDAATLASHHKISRIPVMLRSTKPPAVVLGTSR</sequence>
<accession>A0A9P8HUV5</accession>
<proteinExistence type="predicted"/>
<feature type="region of interest" description="Disordered" evidence="1">
    <location>
        <begin position="1"/>
        <end position="25"/>
    </location>
</feature>
<dbReference type="OrthoDB" id="529273at2759"/>
<evidence type="ECO:0000256" key="1">
    <source>
        <dbReference type="SAM" id="MobiDB-lite"/>
    </source>
</evidence>
<feature type="transmembrane region" description="Helical" evidence="2">
    <location>
        <begin position="57"/>
        <end position="77"/>
    </location>
</feature>
<evidence type="ECO:0000256" key="2">
    <source>
        <dbReference type="SAM" id="Phobius"/>
    </source>
</evidence>
<comment type="caution">
    <text evidence="3">The sequence shown here is derived from an EMBL/GenBank/DDBJ whole genome shotgun (WGS) entry which is preliminary data.</text>
</comment>
<gene>
    <name evidence="3" type="ORF">FGG08_006999</name>
</gene>
<protein>
    <submittedName>
        <fullName evidence="3">Uncharacterized protein</fullName>
    </submittedName>
</protein>
<dbReference type="EMBL" id="JAGHQL010000235">
    <property type="protein sequence ID" value="KAH0536094.1"/>
    <property type="molecule type" value="Genomic_DNA"/>
</dbReference>
<keyword evidence="2" id="KW-1133">Transmembrane helix</keyword>
<keyword evidence="4" id="KW-1185">Reference proteome</keyword>
<feature type="transmembrane region" description="Helical" evidence="2">
    <location>
        <begin position="514"/>
        <end position="535"/>
    </location>
</feature>
<feature type="compositionally biased region" description="Polar residues" evidence="1">
    <location>
        <begin position="7"/>
        <end position="23"/>
    </location>
</feature>
<dbReference type="AlphaFoldDB" id="A0A9P8HUV5"/>
<dbReference type="Proteomes" id="UP000698800">
    <property type="component" value="Unassembled WGS sequence"/>
</dbReference>
<name>A0A9P8HUV5_9PEZI</name>
<keyword evidence="2" id="KW-0812">Transmembrane</keyword>
<evidence type="ECO:0000313" key="3">
    <source>
        <dbReference type="EMBL" id="KAH0536094.1"/>
    </source>
</evidence>
<reference evidence="3" key="1">
    <citation type="submission" date="2021-03" db="EMBL/GenBank/DDBJ databases">
        <title>Comparative genomics and phylogenomic investigation of the class Geoglossomycetes provide insights into ecological specialization and systematics.</title>
        <authorList>
            <person name="Melie T."/>
            <person name="Pirro S."/>
            <person name="Miller A.N."/>
            <person name="Quandt A."/>
        </authorList>
    </citation>
    <scope>NUCLEOTIDE SEQUENCE</scope>
    <source>
        <strain evidence="3">GBOQ0MN5Z8</strain>
    </source>
</reference>